<dbReference type="InterPro" id="IPR011256">
    <property type="entry name" value="Reg_factor_effector_dom_sf"/>
</dbReference>
<evidence type="ECO:0000313" key="8">
    <source>
        <dbReference type="Proteomes" id="UP000013783"/>
    </source>
</evidence>
<dbReference type="PANTHER" id="PTHR30204:SF69">
    <property type="entry name" value="MERR-FAMILY TRANSCRIPTIONAL REGULATOR"/>
    <property type="match status" value="1"/>
</dbReference>
<name>R2NZL6_9ENTE</name>
<sequence length="272" mass="31526">MEKELLKISEFSKLSGISRKLLIFYDNHGLLHPHATDQTNGYRYYSYRQIDTASVIVSLREAGMSLSDIKNYLSKKSPEMLISTLGKQEEMLEQQISKLHQIQEMIQSRIQQTQKGLESGKPSIKVDDQKEENIFLGPHLPADYDLTDGWTHLPDFYAKCQAENIQLGYTVGTLVSKKNILNQRWDKPSHYYYRLSHKNYPLYHVKPAGKYVVGTIYADYGETDELYQKLLQYIEQNNLEIIGNAYEEYLIDEIAEKNSADYLLQIAIQIIN</sequence>
<gene>
    <name evidence="7" type="ORF">I585_03306</name>
    <name evidence="6" type="ORF">UAI_02114</name>
</gene>
<evidence type="ECO:0000256" key="4">
    <source>
        <dbReference type="ARBA" id="ARBA00023163"/>
    </source>
</evidence>
<accession>R2NZL6</accession>
<reference evidence="7 9" key="2">
    <citation type="submission" date="2013-03" db="EMBL/GenBank/DDBJ databases">
        <title>The Genome Sequence of Enterococcus malodoratus ATCC_43197 (PacBio/Illumina hybrid assembly).</title>
        <authorList>
            <consortium name="The Broad Institute Genomics Platform"/>
            <consortium name="The Broad Institute Genome Sequencing Center for Infectious Disease"/>
            <person name="Earl A."/>
            <person name="Russ C."/>
            <person name="Gilmore M."/>
            <person name="Surin D."/>
            <person name="Walker B."/>
            <person name="Young S."/>
            <person name="Zeng Q."/>
            <person name="Gargeya S."/>
            <person name="Fitzgerald M."/>
            <person name="Haas B."/>
            <person name="Abouelleil A."/>
            <person name="Allen A.W."/>
            <person name="Alvarado L."/>
            <person name="Arachchi H.M."/>
            <person name="Berlin A.M."/>
            <person name="Chapman S.B."/>
            <person name="Gainer-Dewar J."/>
            <person name="Goldberg J."/>
            <person name="Griggs A."/>
            <person name="Gujja S."/>
            <person name="Hansen M."/>
            <person name="Howarth C."/>
            <person name="Imamovic A."/>
            <person name="Ireland A."/>
            <person name="Larimer J."/>
            <person name="McCowan C."/>
            <person name="Murphy C."/>
            <person name="Pearson M."/>
            <person name="Poon T.W."/>
            <person name="Priest M."/>
            <person name="Roberts A."/>
            <person name="Saif S."/>
            <person name="Shea T."/>
            <person name="Sisk P."/>
            <person name="Sykes S."/>
            <person name="Wortman J."/>
            <person name="Nusbaum C."/>
            <person name="Birren B."/>
        </authorList>
    </citation>
    <scope>NUCLEOTIDE SEQUENCE [LARGE SCALE GENOMIC DNA]</scope>
    <source>
        <strain evidence="7 9">ATCC 43197</strain>
    </source>
</reference>
<keyword evidence="1" id="KW-0678">Repressor</keyword>
<feature type="domain" description="HTH merR-type" evidence="5">
    <location>
        <begin position="5"/>
        <end position="75"/>
    </location>
</feature>
<proteinExistence type="predicted"/>
<dbReference type="InterPro" id="IPR000551">
    <property type="entry name" value="MerR-type_HTH_dom"/>
</dbReference>
<evidence type="ECO:0000259" key="5">
    <source>
        <dbReference type="PROSITE" id="PS50937"/>
    </source>
</evidence>
<dbReference type="SMART" id="SM00422">
    <property type="entry name" value="HTH_MERR"/>
    <property type="match status" value="1"/>
</dbReference>
<evidence type="ECO:0000313" key="7">
    <source>
        <dbReference type="EMBL" id="EOT64109.1"/>
    </source>
</evidence>
<keyword evidence="2" id="KW-0805">Transcription regulation</keyword>
<evidence type="ECO:0000313" key="6">
    <source>
        <dbReference type="EMBL" id="EOH77477.1"/>
    </source>
</evidence>
<dbReference type="PROSITE" id="PS50937">
    <property type="entry name" value="HTH_MERR_2"/>
    <property type="match status" value="1"/>
</dbReference>
<dbReference type="SUPFAM" id="SSF55136">
    <property type="entry name" value="Probable bacterial effector-binding domain"/>
    <property type="match status" value="1"/>
</dbReference>
<evidence type="ECO:0000313" key="9">
    <source>
        <dbReference type="Proteomes" id="UP000014148"/>
    </source>
</evidence>
<dbReference type="GO" id="GO:0003700">
    <property type="term" value="F:DNA-binding transcription factor activity"/>
    <property type="evidence" value="ECO:0007669"/>
    <property type="project" value="InterPro"/>
</dbReference>
<comment type="caution">
    <text evidence="6">The sequence shown here is derived from an EMBL/GenBank/DDBJ whole genome shotgun (WGS) entry which is preliminary data.</text>
</comment>
<dbReference type="STRING" id="71451.RV07_GL002033"/>
<evidence type="ECO:0000256" key="2">
    <source>
        <dbReference type="ARBA" id="ARBA00023015"/>
    </source>
</evidence>
<dbReference type="EMBL" id="AJAK01000015">
    <property type="protein sequence ID" value="EOH77477.1"/>
    <property type="molecule type" value="Genomic_DNA"/>
</dbReference>
<keyword evidence="4" id="KW-0804">Transcription</keyword>
<keyword evidence="9" id="KW-1185">Reference proteome</keyword>
<dbReference type="Proteomes" id="UP000014148">
    <property type="component" value="Unassembled WGS sequence"/>
</dbReference>
<dbReference type="EMBL" id="ASWA01000004">
    <property type="protein sequence ID" value="EOT64109.1"/>
    <property type="molecule type" value="Genomic_DNA"/>
</dbReference>
<dbReference type="Pfam" id="PF13411">
    <property type="entry name" value="MerR_1"/>
    <property type="match status" value="1"/>
</dbReference>
<evidence type="ECO:0000256" key="1">
    <source>
        <dbReference type="ARBA" id="ARBA00022491"/>
    </source>
</evidence>
<reference evidence="6 8" key="1">
    <citation type="submission" date="2013-02" db="EMBL/GenBank/DDBJ databases">
        <title>The Genome Sequence of Enterococcus malodoratus ATCC_43197.</title>
        <authorList>
            <consortium name="The Broad Institute Genome Sequencing Platform"/>
            <consortium name="The Broad Institute Genome Sequencing Center for Infectious Disease"/>
            <person name="Earl A.M."/>
            <person name="Gilmore M.S."/>
            <person name="Lebreton F."/>
            <person name="Walker B."/>
            <person name="Young S.K."/>
            <person name="Zeng Q."/>
            <person name="Gargeya S."/>
            <person name="Fitzgerald M."/>
            <person name="Haas B."/>
            <person name="Abouelleil A."/>
            <person name="Alvarado L."/>
            <person name="Arachchi H.M."/>
            <person name="Berlin A.M."/>
            <person name="Chapman S.B."/>
            <person name="Dewar J."/>
            <person name="Goldberg J."/>
            <person name="Griggs A."/>
            <person name="Gujja S."/>
            <person name="Hansen M."/>
            <person name="Howarth C."/>
            <person name="Imamovic A."/>
            <person name="Larimer J."/>
            <person name="McCowan C."/>
            <person name="Murphy C."/>
            <person name="Neiman D."/>
            <person name="Pearson M."/>
            <person name="Priest M."/>
            <person name="Roberts A."/>
            <person name="Saif S."/>
            <person name="Shea T."/>
            <person name="Sisk P."/>
            <person name="Sykes S."/>
            <person name="Wortman J."/>
            <person name="Nusbaum C."/>
            <person name="Birren B."/>
        </authorList>
    </citation>
    <scope>NUCLEOTIDE SEQUENCE [LARGE SCALE GENOMIC DNA]</scope>
    <source>
        <strain evidence="6 8">ATCC 43197</strain>
    </source>
</reference>
<keyword evidence="3" id="KW-0238">DNA-binding</keyword>
<dbReference type="RefSeq" id="WP_010740948.1">
    <property type="nucleotide sequence ID" value="NZ_KB946250.1"/>
</dbReference>
<dbReference type="InterPro" id="IPR047057">
    <property type="entry name" value="MerR_fam"/>
</dbReference>
<evidence type="ECO:0000256" key="3">
    <source>
        <dbReference type="ARBA" id="ARBA00023125"/>
    </source>
</evidence>
<protein>
    <recommendedName>
        <fullName evidence="5">HTH merR-type domain-containing protein</fullName>
    </recommendedName>
</protein>
<dbReference type="eggNOG" id="COG4978">
    <property type="taxonomic scope" value="Bacteria"/>
</dbReference>
<dbReference type="Proteomes" id="UP000013783">
    <property type="component" value="Unassembled WGS sequence"/>
</dbReference>
<dbReference type="SUPFAM" id="SSF46955">
    <property type="entry name" value="Putative DNA-binding domain"/>
    <property type="match status" value="1"/>
</dbReference>
<dbReference type="PATRIC" id="fig|1158601.3.peg.2086"/>
<dbReference type="AlphaFoldDB" id="R2NZL6"/>
<dbReference type="InterPro" id="IPR009061">
    <property type="entry name" value="DNA-bd_dom_put_sf"/>
</dbReference>
<dbReference type="PANTHER" id="PTHR30204">
    <property type="entry name" value="REDOX-CYCLING DRUG-SENSING TRANSCRIPTIONAL ACTIVATOR SOXR"/>
    <property type="match status" value="1"/>
</dbReference>
<dbReference type="GO" id="GO:0003677">
    <property type="term" value="F:DNA binding"/>
    <property type="evidence" value="ECO:0007669"/>
    <property type="project" value="UniProtKB-KW"/>
</dbReference>
<organism evidence="6 8">
    <name type="scientific">Enterococcus malodoratus ATCC 43197</name>
    <dbReference type="NCBI Taxonomy" id="1158601"/>
    <lineage>
        <taxon>Bacteria</taxon>
        <taxon>Bacillati</taxon>
        <taxon>Bacillota</taxon>
        <taxon>Bacilli</taxon>
        <taxon>Lactobacillales</taxon>
        <taxon>Enterococcaceae</taxon>
        <taxon>Enterococcus</taxon>
    </lineage>
</organism>
<dbReference type="eggNOG" id="COG0789">
    <property type="taxonomic scope" value="Bacteria"/>
</dbReference>
<dbReference type="Gene3D" id="3.20.80.10">
    <property type="entry name" value="Regulatory factor, effector binding domain"/>
    <property type="match status" value="1"/>
</dbReference>
<dbReference type="Gene3D" id="1.10.1660.10">
    <property type="match status" value="1"/>
</dbReference>